<comment type="caution">
    <text evidence="2">The sequence shown here is derived from an EMBL/GenBank/DDBJ whole genome shotgun (WGS) entry which is preliminary data.</text>
</comment>
<evidence type="ECO:0000259" key="1">
    <source>
        <dbReference type="PROSITE" id="PS51819"/>
    </source>
</evidence>
<reference evidence="2 3" key="1">
    <citation type="submission" date="2023-08" db="EMBL/GenBank/DDBJ databases">
        <authorList>
            <person name="Park J.-S."/>
        </authorList>
    </citation>
    <scope>NUCLEOTIDE SEQUENCE [LARGE SCALE GENOMIC DNA]</scope>
    <source>
        <strain evidence="2 3">2205SS18-9</strain>
    </source>
</reference>
<dbReference type="InterPro" id="IPR037523">
    <property type="entry name" value="VOC_core"/>
</dbReference>
<dbReference type="Proteomes" id="UP001231941">
    <property type="component" value="Unassembled WGS sequence"/>
</dbReference>
<dbReference type="PROSITE" id="PS51819">
    <property type="entry name" value="VOC"/>
    <property type="match status" value="1"/>
</dbReference>
<evidence type="ECO:0000313" key="2">
    <source>
        <dbReference type="EMBL" id="MDP5275850.1"/>
    </source>
</evidence>
<dbReference type="Pfam" id="PF00903">
    <property type="entry name" value="Glyoxalase"/>
    <property type="match status" value="1"/>
</dbReference>
<dbReference type="RefSeq" id="WP_305993159.1">
    <property type="nucleotide sequence ID" value="NZ_JAVAMP010000010.1"/>
</dbReference>
<feature type="domain" description="VOC" evidence="1">
    <location>
        <begin position="144"/>
        <end position="275"/>
    </location>
</feature>
<accession>A0ABT9J4E9</accession>
<dbReference type="InterPro" id="IPR004360">
    <property type="entry name" value="Glyas_Fos-R_dOase_dom"/>
</dbReference>
<dbReference type="InterPro" id="IPR029068">
    <property type="entry name" value="Glyas_Bleomycin-R_OHBP_Dase"/>
</dbReference>
<evidence type="ECO:0000313" key="3">
    <source>
        <dbReference type="Proteomes" id="UP001231941"/>
    </source>
</evidence>
<sequence>MKLPVFECDGGFIMVSWDKFDEGIEWYSKHMGWKCADVILSPLGKKAFFPLPDGGQVTLKSFESKFDHFKQEDGFEGHIRLGFRLADLEANYAYFQKHDIEVSEITELPNGIRTFDFYGFENTRITATEDSRKDGLYPDSRLIGFGYTRIGVTNLDNAIPWYEDIIGMKKKVDQELPYGYSRMDVKLSKYGAEAVKKEYIDDVWLEPIPQGSKVEKSNPSVRTYFYVKPELFRSTHQLLAEKGIETSKTAGEPEKGFAGFHFFDPDGNRLNVWSYPIF</sequence>
<dbReference type="SUPFAM" id="SSF54593">
    <property type="entry name" value="Glyoxalase/Bleomycin resistance protein/Dihydroxybiphenyl dioxygenase"/>
    <property type="match status" value="2"/>
</dbReference>
<dbReference type="EMBL" id="JAVAMP010000010">
    <property type="protein sequence ID" value="MDP5275850.1"/>
    <property type="molecule type" value="Genomic_DNA"/>
</dbReference>
<dbReference type="Gene3D" id="3.10.180.10">
    <property type="entry name" value="2,3-Dihydroxybiphenyl 1,2-Dioxygenase, domain 1"/>
    <property type="match status" value="2"/>
</dbReference>
<name>A0ABT9J4E9_9BACL</name>
<protein>
    <submittedName>
        <fullName evidence="2">VOC family protein</fullName>
    </submittedName>
</protein>
<dbReference type="CDD" id="cd06587">
    <property type="entry name" value="VOC"/>
    <property type="match status" value="1"/>
</dbReference>
<proteinExistence type="predicted"/>
<gene>
    <name evidence="2" type="ORF">Q5Y73_17265</name>
</gene>
<organism evidence="2 3">
    <name type="scientific">Chengkuizengella axinellae</name>
    <dbReference type="NCBI Taxonomy" id="3064388"/>
    <lineage>
        <taxon>Bacteria</taxon>
        <taxon>Bacillati</taxon>
        <taxon>Bacillota</taxon>
        <taxon>Bacilli</taxon>
        <taxon>Bacillales</taxon>
        <taxon>Paenibacillaceae</taxon>
        <taxon>Chengkuizengella</taxon>
    </lineage>
</organism>
<keyword evidence="3" id="KW-1185">Reference proteome</keyword>